<sequence>MSWERMTRVNRRTLLGAIGTAGVAGLAGCSGGTGTETTGGGGGTEGGSTTSGGDTEGGSDSGSGQMPDSMTNWAWNDPSLQPVREDQAAEFEEMTGTSINWQTFPFGDFTAKFTSALQGGNAPDTTALSVLWVPRYAAQNVILDLEQEGFSSDNYVGGAKRNAMTNGSLYSVPWYADCRALAINKTMFEAAGLEIPDPMTRPSWEEWKSWVDALAEEHGTGYGMPAGEGFDGFVLSNGGGYINDDASEAIINNDVALEAAEFLQPMVTDGKIETYTGGGATTAGAQFESKNIPMYYAGSWDYGRMEDAGLDWQYVPHPSGPQIDTSHTWSAGVYYSVPSRGGANQEAGLRFLEYISSVETQKKVVEAIGGFPGLKEAYETDYFNNYIEEHPKLKTIEQEMSNTIAFPDHPEVGTMWTAVHTQAEALWTGTEPKQALDKAAQEIESVL</sequence>
<accession>A0A1I6IK29</accession>
<evidence type="ECO:0000256" key="1">
    <source>
        <dbReference type="ARBA" id="ARBA00008520"/>
    </source>
</evidence>
<feature type="compositionally biased region" description="Gly residues" evidence="4">
    <location>
        <begin position="28"/>
        <end position="61"/>
    </location>
</feature>
<evidence type="ECO:0000256" key="3">
    <source>
        <dbReference type="ARBA" id="ARBA00022729"/>
    </source>
</evidence>
<dbReference type="EMBL" id="FOYT01000003">
    <property type="protein sequence ID" value="SFR67048.1"/>
    <property type="molecule type" value="Genomic_DNA"/>
</dbReference>
<dbReference type="PANTHER" id="PTHR30061:SF50">
    <property type="entry name" value="MALTOSE_MALTODEXTRIN-BINDING PERIPLASMIC PROTEIN"/>
    <property type="match status" value="1"/>
</dbReference>
<dbReference type="PANTHER" id="PTHR30061">
    <property type="entry name" value="MALTOSE-BINDING PERIPLASMIC PROTEIN"/>
    <property type="match status" value="1"/>
</dbReference>
<evidence type="ECO:0000313" key="5">
    <source>
        <dbReference type="EMBL" id="SFR67048.1"/>
    </source>
</evidence>
<dbReference type="GO" id="GO:0055052">
    <property type="term" value="C:ATP-binding cassette (ABC) transporter complex, substrate-binding subunit-containing"/>
    <property type="evidence" value="ECO:0007669"/>
    <property type="project" value="TreeGrafter"/>
</dbReference>
<reference evidence="6" key="1">
    <citation type="submission" date="2016-10" db="EMBL/GenBank/DDBJ databases">
        <authorList>
            <person name="Varghese N."/>
            <person name="Submissions S."/>
        </authorList>
    </citation>
    <scope>NUCLEOTIDE SEQUENCE [LARGE SCALE GENOMIC DNA]</scope>
    <source>
        <strain evidence="6">CGMCC 1.7736</strain>
    </source>
</reference>
<dbReference type="SUPFAM" id="SSF53850">
    <property type="entry name" value="Periplasmic binding protein-like II"/>
    <property type="match status" value="1"/>
</dbReference>
<dbReference type="STRING" id="553469.SAMN04487947_3381"/>
<proteinExistence type="inferred from homology"/>
<dbReference type="GO" id="GO:0015768">
    <property type="term" value="P:maltose transport"/>
    <property type="evidence" value="ECO:0007669"/>
    <property type="project" value="TreeGrafter"/>
</dbReference>
<gene>
    <name evidence="5" type="ORF">SAMN04487947_3381</name>
</gene>
<feature type="region of interest" description="Disordered" evidence="4">
    <location>
        <begin position="25"/>
        <end position="78"/>
    </location>
</feature>
<protein>
    <submittedName>
        <fullName evidence="5">Carbohydrate ABC transporter substrate-binding protein, CUT1 family (TC 3.A.1.1.-)</fullName>
    </submittedName>
</protein>
<keyword evidence="3" id="KW-0732">Signal</keyword>
<dbReference type="Proteomes" id="UP000198531">
    <property type="component" value="Unassembled WGS sequence"/>
</dbReference>
<name>A0A1I6IK29_9EURY</name>
<evidence type="ECO:0000256" key="2">
    <source>
        <dbReference type="ARBA" id="ARBA00022448"/>
    </source>
</evidence>
<dbReference type="PROSITE" id="PS51257">
    <property type="entry name" value="PROKAR_LIPOPROTEIN"/>
    <property type="match status" value="1"/>
</dbReference>
<dbReference type="GO" id="GO:1901982">
    <property type="term" value="F:maltose binding"/>
    <property type="evidence" value="ECO:0007669"/>
    <property type="project" value="TreeGrafter"/>
</dbReference>
<dbReference type="Pfam" id="PF13416">
    <property type="entry name" value="SBP_bac_8"/>
    <property type="match status" value="1"/>
</dbReference>
<comment type="similarity">
    <text evidence="1">Belongs to the bacterial solute-binding protein 1 family.</text>
</comment>
<organism evidence="5 6">
    <name type="scientific">Halogeometricum rufum</name>
    <dbReference type="NCBI Taxonomy" id="553469"/>
    <lineage>
        <taxon>Archaea</taxon>
        <taxon>Methanobacteriati</taxon>
        <taxon>Methanobacteriota</taxon>
        <taxon>Stenosarchaea group</taxon>
        <taxon>Halobacteria</taxon>
        <taxon>Halobacteriales</taxon>
        <taxon>Haloferacaceae</taxon>
        <taxon>Halogeometricum</taxon>
    </lineage>
</organism>
<dbReference type="GO" id="GO:0042956">
    <property type="term" value="P:maltodextrin transmembrane transport"/>
    <property type="evidence" value="ECO:0007669"/>
    <property type="project" value="TreeGrafter"/>
</dbReference>
<dbReference type="Gene3D" id="3.40.190.10">
    <property type="entry name" value="Periplasmic binding protein-like II"/>
    <property type="match status" value="1"/>
</dbReference>
<evidence type="ECO:0000313" key="6">
    <source>
        <dbReference type="Proteomes" id="UP000198531"/>
    </source>
</evidence>
<evidence type="ECO:0000256" key="4">
    <source>
        <dbReference type="SAM" id="MobiDB-lite"/>
    </source>
</evidence>
<dbReference type="AlphaFoldDB" id="A0A1I6IK29"/>
<keyword evidence="6" id="KW-1185">Reference proteome</keyword>
<dbReference type="InterPro" id="IPR006059">
    <property type="entry name" value="SBP"/>
</dbReference>
<keyword evidence="2" id="KW-0813">Transport</keyword>